<sequence>MPPTIRSLPQVCVLFLCASLVSVGVIYFLNAEVEARRRREHQHGEMDRGTIMDNRPETLQIPEHHHLTSSQNPTFLSTISSSIRHQFTKFYTNFRHGLDKLSSSSRRRKRELSETTEIINQNQEDLPHRRRHHQHHNRQRHDQDDQEDKAALIITSHPVKKTVLEPFTKEQCYHTDDVLLVVAITCLLNFSFVSVVWCSVRCCNRRSGRRTWKIKKKRRRYNNKRKNKGALSWEEMSSSDSTSCTSSTDDSDCDDNPPPPVKSYSMEELRFYYG</sequence>
<name>A0A226EW09_FOLCA</name>
<feature type="transmembrane region" description="Helical" evidence="2">
    <location>
        <begin position="12"/>
        <end position="29"/>
    </location>
</feature>
<protein>
    <submittedName>
        <fullName evidence="3">Uncharacterized protein</fullName>
    </submittedName>
</protein>
<feature type="compositionally biased region" description="Low complexity" evidence="1">
    <location>
        <begin position="238"/>
        <end position="248"/>
    </location>
</feature>
<evidence type="ECO:0000313" key="4">
    <source>
        <dbReference type="Proteomes" id="UP000198287"/>
    </source>
</evidence>
<organism evidence="3 4">
    <name type="scientific">Folsomia candida</name>
    <name type="common">Springtail</name>
    <dbReference type="NCBI Taxonomy" id="158441"/>
    <lineage>
        <taxon>Eukaryota</taxon>
        <taxon>Metazoa</taxon>
        <taxon>Ecdysozoa</taxon>
        <taxon>Arthropoda</taxon>
        <taxon>Hexapoda</taxon>
        <taxon>Collembola</taxon>
        <taxon>Entomobryomorpha</taxon>
        <taxon>Isotomoidea</taxon>
        <taxon>Isotomidae</taxon>
        <taxon>Proisotominae</taxon>
        <taxon>Folsomia</taxon>
    </lineage>
</organism>
<reference evidence="3 4" key="1">
    <citation type="submission" date="2015-12" db="EMBL/GenBank/DDBJ databases">
        <title>The genome of Folsomia candida.</title>
        <authorList>
            <person name="Faddeeva A."/>
            <person name="Derks M.F."/>
            <person name="Anvar Y."/>
            <person name="Smit S."/>
            <person name="Van Straalen N."/>
            <person name="Roelofs D."/>
        </authorList>
    </citation>
    <scope>NUCLEOTIDE SEQUENCE [LARGE SCALE GENOMIC DNA]</scope>
    <source>
        <strain evidence="3 4">VU population</strain>
        <tissue evidence="3">Whole body</tissue>
    </source>
</reference>
<dbReference type="EMBL" id="LNIX01000001">
    <property type="protein sequence ID" value="OXA61825.1"/>
    <property type="molecule type" value="Genomic_DNA"/>
</dbReference>
<comment type="caution">
    <text evidence="3">The sequence shown here is derived from an EMBL/GenBank/DDBJ whole genome shotgun (WGS) entry which is preliminary data.</text>
</comment>
<feature type="compositionally biased region" description="Basic residues" evidence="1">
    <location>
        <begin position="218"/>
        <end position="228"/>
    </location>
</feature>
<keyword evidence="2" id="KW-1133">Transmembrane helix</keyword>
<keyword evidence="2" id="KW-0812">Transmembrane</keyword>
<evidence type="ECO:0000313" key="3">
    <source>
        <dbReference type="EMBL" id="OXA61825.1"/>
    </source>
</evidence>
<dbReference type="Proteomes" id="UP000198287">
    <property type="component" value="Unassembled WGS sequence"/>
</dbReference>
<feature type="region of interest" description="Disordered" evidence="1">
    <location>
        <begin position="105"/>
        <end position="147"/>
    </location>
</feature>
<proteinExistence type="predicted"/>
<gene>
    <name evidence="3" type="ORF">Fcan01_00005</name>
</gene>
<evidence type="ECO:0000256" key="2">
    <source>
        <dbReference type="SAM" id="Phobius"/>
    </source>
</evidence>
<feature type="compositionally biased region" description="Basic residues" evidence="1">
    <location>
        <begin position="128"/>
        <end position="139"/>
    </location>
</feature>
<dbReference type="OrthoDB" id="8187913at2759"/>
<feature type="compositionally biased region" description="Polar residues" evidence="1">
    <location>
        <begin position="115"/>
        <end position="124"/>
    </location>
</feature>
<dbReference type="AlphaFoldDB" id="A0A226EW09"/>
<keyword evidence="4" id="KW-1185">Reference proteome</keyword>
<keyword evidence="2" id="KW-0472">Membrane</keyword>
<evidence type="ECO:0000256" key="1">
    <source>
        <dbReference type="SAM" id="MobiDB-lite"/>
    </source>
</evidence>
<feature type="region of interest" description="Disordered" evidence="1">
    <location>
        <begin position="218"/>
        <end position="263"/>
    </location>
</feature>
<accession>A0A226EW09</accession>
<feature type="transmembrane region" description="Helical" evidence="2">
    <location>
        <begin position="178"/>
        <end position="200"/>
    </location>
</feature>